<evidence type="ECO:0000313" key="5">
    <source>
        <dbReference type="Proteomes" id="UP000294664"/>
    </source>
</evidence>
<keyword evidence="1" id="KW-0227">DNA damage</keyword>
<dbReference type="SUPFAM" id="SSF56672">
    <property type="entry name" value="DNA/RNA polymerases"/>
    <property type="match status" value="1"/>
</dbReference>
<dbReference type="EMBL" id="SMAI01000004">
    <property type="protein sequence ID" value="TCT05631.1"/>
    <property type="molecule type" value="Genomic_DNA"/>
</dbReference>
<accession>A0A4R3LY66</accession>
<protein>
    <submittedName>
        <fullName evidence="4">Protein ImuB</fullName>
    </submittedName>
</protein>
<dbReference type="PANTHER" id="PTHR35369">
    <property type="entry name" value="BLR3025 PROTEIN-RELATED"/>
    <property type="match status" value="1"/>
</dbReference>
<dbReference type="InterPro" id="IPR001126">
    <property type="entry name" value="UmuC"/>
</dbReference>
<dbReference type="GO" id="GO:0006281">
    <property type="term" value="P:DNA repair"/>
    <property type="evidence" value="ECO:0007669"/>
    <property type="project" value="InterPro"/>
</dbReference>
<dbReference type="PANTHER" id="PTHR35369:SF2">
    <property type="entry name" value="BLR3025 PROTEIN"/>
    <property type="match status" value="1"/>
</dbReference>
<dbReference type="AlphaFoldDB" id="A0A4R3LY66"/>
<gene>
    <name evidence="4" type="ORF">EDC64_104188</name>
</gene>
<dbReference type="InterPro" id="IPR050356">
    <property type="entry name" value="SulA_CellDiv_inhibitor"/>
</dbReference>
<name>A0A4R3LY66_9HYPH</name>
<feature type="region of interest" description="Disordered" evidence="2">
    <location>
        <begin position="378"/>
        <end position="402"/>
    </location>
</feature>
<dbReference type="Proteomes" id="UP000294664">
    <property type="component" value="Unassembled WGS sequence"/>
</dbReference>
<dbReference type="InterPro" id="IPR043502">
    <property type="entry name" value="DNA/RNA_pol_sf"/>
</dbReference>
<evidence type="ECO:0000256" key="1">
    <source>
        <dbReference type="ARBA" id="ARBA00022763"/>
    </source>
</evidence>
<evidence type="ECO:0000259" key="3">
    <source>
        <dbReference type="Pfam" id="PF00817"/>
    </source>
</evidence>
<keyword evidence="5" id="KW-1185">Reference proteome</keyword>
<comment type="caution">
    <text evidence="4">The sequence shown here is derived from an EMBL/GenBank/DDBJ whole genome shotgun (WGS) entry which is preliminary data.</text>
</comment>
<proteinExistence type="predicted"/>
<feature type="domain" description="UmuC" evidence="3">
    <location>
        <begin position="17"/>
        <end position="129"/>
    </location>
</feature>
<dbReference type="Pfam" id="PF00817">
    <property type="entry name" value="IMS"/>
    <property type="match status" value="1"/>
</dbReference>
<evidence type="ECO:0000313" key="4">
    <source>
        <dbReference type="EMBL" id="TCT05631.1"/>
    </source>
</evidence>
<sequence length="494" mass="51856">MAPEARAAPRATVAPERGALRLVALNRAAAALGLQPGLSLADARARHPALAVAPHAPEADARTLAGFADACERYTPLLALDPPDGLLLDIAGCAHLFGGERGLLRDLRGRVVATGFSARAAIAGTPAAAAAFARFSGRPASLVPEDADLAGVLAPLPLAALRSPPAVEAALARLGFARLGDLMDKPRAPLAARFGADVLARLDALTGAARPGLDHRLPPPRFSAEKALAEPIERSADVLGIARHLAGTLAAALERAGLGARRLDLALFRVDGAVTRLSVGTARPLRDPAIVQRLFAEKVAALGSLDPGFGFDLLRLSAPLAEPLAPHQDSFDAGQADAAALDALVDRLAARLGGGAVTVPRLEDAHCPEAACRLVPAQSARRAAPDRPDPPPPDLAGPARPPRLFDRPELVEAVAEVPDGPPVRFRWRRLLHQVAVAEGPERIAAPWWREPGLSPTRDYFRVETTAGRRLWLFRAGLFGTETAHPAWYVHGLFG</sequence>
<organism evidence="4 5">
    <name type="scientific">Aquabacter spiritensis</name>
    <dbReference type="NCBI Taxonomy" id="933073"/>
    <lineage>
        <taxon>Bacteria</taxon>
        <taxon>Pseudomonadati</taxon>
        <taxon>Pseudomonadota</taxon>
        <taxon>Alphaproteobacteria</taxon>
        <taxon>Hyphomicrobiales</taxon>
        <taxon>Xanthobacteraceae</taxon>
        <taxon>Aquabacter</taxon>
    </lineage>
</organism>
<evidence type="ECO:0000256" key="2">
    <source>
        <dbReference type="SAM" id="MobiDB-lite"/>
    </source>
</evidence>
<reference evidence="4 5" key="1">
    <citation type="submission" date="2019-03" db="EMBL/GenBank/DDBJ databases">
        <title>Genomic Encyclopedia of Type Strains, Phase IV (KMG-IV): sequencing the most valuable type-strain genomes for metagenomic binning, comparative biology and taxonomic classification.</title>
        <authorList>
            <person name="Goeker M."/>
        </authorList>
    </citation>
    <scope>NUCLEOTIDE SEQUENCE [LARGE SCALE GENOMIC DNA]</scope>
    <source>
        <strain evidence="4 5">DSM 9035</strain>
    </source>
</reference>
<feature type="compositionally biased region" description="Pro residues" evidence="2">
    <location>
        <begin position="390"/>
        <end position="401"/>
    </location>
</feature>
<dbReference type="CDD" id="cd03468">
    <property type="entry name" value="PolY_like"/>
    <property type="match status" value="1"/>
</dbReference>